<dbReference type="Proteomes" id="UP001454036">
    <property type="component" value="Unassembled WGS sequence"/>
</dbReference>
<proteinExistence type="predicted"/>
<evidence type="ECO:0000256" key="1">
    <source>
        <dbReference type="SAM" id="MobiDB-lite"/>
    </source>
</evidence>
<protein>
    <submittedName>
        <fullName evidence="2">Uncharacterized protein</fullName>
    </submittedName>
</protein>
<feature type="compositionally biased region" description="Basic and acidic residues" evidence="1">
    <location>
        <begin position="1"/>
        <end position="12"/>
    </location>
</feature>
<gene>
    <name evidence="2" type="ORF">LIER_20173</name>
</gene>
<dbReference type="EMBL" id="BAABME010005093">
    <property type="protein sequence ID" value="GAA0164574.1"/>
    <property type="molecule type" value="Genomic_DNA"/>
</dbReference>
<organism evidence="2 3">
    <name type="scientific">Lithospermum erythrorhizon</name>
    <name type="common">Purple gromwell</name>
    <name type="synonym">Lithospermum officinale var. erythrorhizon</name>
    <dbReference type="NCBI Taxonomy" id="34254"/>
    <lineage>
        <taxon>Eukaryota</taxon>
        <taxon>Viridiplantae</taxon>
        <taxon>Streptophyta</taxon>
        <taxon>Embryophyta</taxon>
        <taxon>Tracheophyta</taxon>
        <taxon>Spermatophyta</taxon>
        <taxon>Magnoliopsida</taxon>
        <taxon>eudicotyledons</taxon>
        <taxon>Gunneridae</taxon>
        <taxon>Pentapetalae</taxon>
        <taxon>asterids</taxon>
        <taxon>lamiids</taxon>
        <taxon>Boraginales</taxon>
        <taxon>Boraginaceae</taxon>
        <taxon>Boraginoideae</taxon>
        <taxon>Lithospermeae</taxon>
        <taxon>Lithospermum</taxon>
    </lineage>
</organism>
<name>A0AAV3QLG3_LITER</name>
<evidence type="ECO:0000313" key="2">
    <source>
        <dbReference type="EMBL" id="GAA0164574.1"/>
    </source>
</evidence>
<evidence type="ECO:0000313" key="3">
    <source>
        <dbReference type="Proteomes" id="UP001454036"/>
    </source>
</evidence>
<comment type="caution">
    <text evidence="2">The sequence shown here is derived from an EMBL/GenBank/DDBJ whole genome shotgun (WGS) entry which is preliminary data.</text>
</comment>
<feature type="region of interest" description="Disordered" evidence="1">
    <location>
        <begin position="1"/>
        <end position="66"/>
    </location>
</feature>
<keyword evidence="3" id="KW-1185">Reference proteome</keyword>
<reference evidence="2 3" key="1">
    <citation type="submission" date="2024-01" db="EMBL/GenBank/DDBJ databases">
        <title>The complete chloroplast genome sequence of Lithospermum erythrorhizon: insights into the phylogenetic relationship among Boraginaceae species and the maternal lineages of purple gromwells.</title>
        <authorList>
            <person name="Okada T."/>
            <person name="Watanabe K."/>
        </authorList>
    </citation>
    <scope>NUCLEOTIDE SEQUENCE [LARGE SCALE GENOMIC DNA]</scope>
</reference>
<dbReference type="AlphaFoldDB" id="A0AAV3QLG3"/>
<sequence length="66" mass="7866">MPSSIHKNECKTKMSFTNRLDGSPMKERKRSRENHMEINTLKSEDGEDNSRKNGKTKREPFHTRRF</sequence>
<feature type="compositionally biased region" description="Basic and acidic residues" evidence="1">
    <location>
        <begin position="42"/>
        <end position="66"/>
    </location>
</feature>
<accession>A0AAV3QLG3</accession>